<dbReference type="Gene3D" id="3.30.70.270">
    <property type="match status" value="1"/>
</dbReference>
<accession>A0A1M6GBU4</accession>
<evidence type="ECO:0000259" key="3">
    <source>
        <dbReference type="Pfam" id="PF22335"/>
    </source>
</evidence>
<dbReference type="Proteomes" id="UP000184442">
    <property type="component" value="Unassembled WGS sequence"/>
</dbReference>
<keyword evidence="1" id="KW-0547">Nucleotide-binding</keyword>
<evidence type="ECO:0000313" key="4">
    <source>
        <dbReference type="EMBL" id="SHJ07420.1"/>
    </source>
</evidence>
<dbReference type="OrthoDB" id="442064at2"/>
<gene>
    <name evidence="4" type="ORF">SAMN02745176_02296</name>
</gene>
<dbReference type="EMBL" id="FQZS01000015">
    <property type="protein sequence ID" value="SHJ07420.1"/>
    <property type="molecule type" value="Genomic_DNA"/>
</dbReference>
<evidence type="ECO:0000313" key="5">
    <source>
        <dbReference type="Proteomes" id="UP000184442"/>
    </source>
</evidence>
<feature type="domain" description="Cas10/Cmr2 second palm" evidence="3">
    <location>
        <begin position="219"/>
        <end position="376"/>
    </location>
</feature>
<organism evidence="4 5">
    <name type="scientific">Lutispora thermophila DSM 19022</name>
    <dbReference type="NCBI Taxonomy" id="1122184"/>
    <lineage>
        <taxon>Bacteria</taxon>
        <taxon>Bacillati</taxon>
        <taxon>Bacillota</taxon>
        <taxon>Clostridia</taxon>
        <taxon>Lutisporales</taxon>
        <taxon>Lutisporaceae</taxon>
        <taxon>Lutispora</taxon>
    </lineage>
</organism>
<protein>
    <recommendedName>
        <fullName evidence="3">Cas10/Cmr2 second palm domain-containing protein</fullName>
    </recommendedName>
</protein>
<dbReference type="Pfam" id="PF22335">
    <property type="entry name" value="Cas10-Cmr2_palm2"/>
    <property type="match status" value="1"/>
</dbReference>
<keyword evidence="2" id="KW-0051">Antiviral defense</keyword>
<dbReference type="AlphaFoldDB" id="A0A1M6GBU4"/>
<evidence type="ECO:0000256" key="2">
    <source>
        <dbReference type="ARBA" id="ARBA00023118"/>
    </source>
</evidence>
<reference evidence="4 5" key="1">
    <citation type="submission" date="2016-11" db="EMBL/GenBank/DDBJ databases">
        <authorList>
            <person name="Jaros S."/>
            <person name="Januszkiewicz K."/>
            <person name="Wedrychowicz H."/>
        </authorList>
    </citation>
    <scope>NUCLEOTIDE SEQUENCE [LARGE SCALE GENOMIC DNA]</scope>
    <source>
        <strain evidence="4 5">DSM 19022</strain>
    </source>
</reference>
<dbReference type="STRING" id="1122184.SAMN02745176_02296"/>
<dbReference type="GO" id="GO:0000166">
    <property type="term" value="F:nucleotide binding"/>
    <property type="evidence" value="ECO:0007669"/>
    <property type="project" value="UniProtKB-KW"/>
</dbReference>
<dbReference type="GO" id="GO:0051607">
    <property type="term" value="P:defense response to virus"/>
    <property type="evidence" value="ECO:0007669"/>
    <property type="project" value="UniProtKB-KW"/>
</dbReference>
<dbReference type="InterPro" id="IPR043128">
    <property type="entry name" value="Rev_trsase/Diguanyl_cyclase"/>
</dbReference>
<name>A0A1M6GBU4_9FIRM</name>
<proteinExistence type="predicted"/>
<sequence length="532" mass="61726">MGYLGIYDIIGIQSYIFNTSKLKEIIGASVLVENALKELLIASIKEVIKEEECRVTDWSYREDFVLPKNNNILAEVIYIGGGNAIVAYRNKDIMKEVNKDFSKKLFENTYSLKFAFAQIETDFENFSNDYKRLNIEKEKFKYSSNKTRAGLNYSISMQDIDTGMPIIGRYNSEYLTMEKKLKRDEELKSRIKKQQNMDSDFIIPDEFEYMISEKYQNSYIAIVHIDGNNMGKRIEEIISKKEDYSEAVKSIRIISSSIEEIYQKAFNDMVKSIEDKLSDDDFLKKNGIKLTEVDGKKYHVIRNIILNGDDVTYVINGKLALDSAAIFISNIENNSFPLTDKPMSCCAGVALMHSHYTFSNAYKIAEQCCSLAKRKAKVKGKGNTKSYIDFHICSGAIASLENHRKENYIFPGEKPKERDTGSLKYYLYDFLERPWLVTGESNELDWKCFKKMYVDLLYKNGNNKPWPRNRLKELQSKFHLGLEEVKEYLFECKSRGYILPGVDIEDTDYDRKLAAYYDVIELMDHFAFIEEV</sequence>
<evidence type="ECO:0000256" key="1">
    <source>
        <dbReference type="ARBA" id="ARBA00022741"/>
    </source>
</evidence>
<dbReference type="InterPro" id="IPR054767">
    <property type="entry name" value="Cas10-Cmr2_palm2"/>
</dbReference>
<dbReference type="RefSeq" id="WP_073026342.1">
    <property type="nucleotide sequence ID" value="NZ_FQZS01000015.1"/>
</dbReference>
<keyword evidence="5" id="KW-1185">Reference proteome</keyword>